<dbReference type="EMBL" id="AHYU01000010">
    <property type="protein sequence ID" value="EOT35535.1"/>
    <property type="molecule type" value="Genomic_DNA"/>
</dbReference>
<dbReference type="Proteomes" id="UP000014210">
    <property type="component" value="Unassembled WGS sequence"/>
</dbReference>
<protein>
    <recommendedName>
        <fullName evidence="3">PTS EIIB type-3 domain-containing protein</fullName>
    </recommendedName>
</protein>
<gene>
    <name evidence="1" type="ORF">OMS_00494</name>
</gene>
<keyword evidence="2" id="KW-1185">Reference proteome</keyword>
<evidence type="ECO:0008006" key="3">
    <source>
        <dbReference type="Google" id="ProtNLM"/>
    </source>
</evidence>
<evidence type="ECO:0000313" key="1">
    <source>
        <dbReference type="EMBL" id="EOT35535.1"/>
    </source>
</evidence>
<name>A0ABN0KS11_9ENTE</name>
<reference evidence="1 2" key="1">
    <citation type="submission" date="2013-03" db="EMBL/GenBank/DDBJ databases">
        <title>The Genome Sequence of Enterococcus durans ATCC_6056 (Illumina only assembly).</title>
        <authorList>
            <consortium name="The Broad Institute Genomics Platform"/>
            <consortium name="The Broad Institute Genome Sequencing Center for Infectious Disease"/>
            <person name="Earl A."/>
            <person name="Russ C."/>
            <person name="Gilmore M."/>
            <person name="Surin D."/>
            <person name="Walker B."/>
            <person name="Young S."/>
            <person name="Zeng Q."/>
            <person name="Gargeya S."/>
            <person name="Fitzgerald M."/>
            <person name="Haas B."/>
            <person name="Abouelleil A."/>
            <person name="Allen A.W."/>
            <person name="Alvarado L."/>
            <person name="Arachchi H.M."/>
            <person name="Berlin A.M."/>
            <person name="Chapman S.B."/>
            <person name="Gainer-Dewar J."/>
            <person name="Goldberg J."/>
            <person name="Griggs A."/>
            <person name="Gujja S."/>
            <person name="Hansen M."/>
            <person name="Howarth C."/>
            <person name="Imamovic A."/>
            <person name="Ireland A."/>
            <person name="Larimer J."/>
            <person name="McCowan C."/>
            <person name="Murphy C."/>
            <person name="Pearson M."/>
            <person name="Poon T.W."/>
            <person name="Priest M."/>
            <person name="Roberts A."/>
            <person name="Saif S."/>
            <person name="Shea T."/>
            <person name="Sisk P."/>
            <person name="Sykes S."/>
            <person name="Wortman J."/>
            <person name="Nusbaum C."/>
            <person name="Birren B."/>
        </authorList>
    </citation>
    <scope>NUCLEOTIDE SEQUENCE [LARGE SCALE GENOMIC DNA]</scope>
    <source>
        <strain evidence="1 2">ATCC 6056</strain>
    </source>
</reference>
<evidence type="ECO:0000313" key="2">
    <source>
        <dbReference type="Proteomes" id="UP000014210"/>
    </source>
</evidence>
<accession>A0ABN0KS11</accession>
<proteinExistence type="predicted"/>
<comment type="caution">
    <text evidence="1">The sequence shown here is derived from an EMBL/GenBank/DDBJ whole genome shotgun (WGS) entry which is preliminary data.</text>
</comment>
<organism evidence="1 2">
    <name type="scientific">Enterococcus durans ATCC 6056</name>
    <dbReference type="NCBI Taxonomy" id="1140001"/>
    <lineage>
        <taxon>Bacteria</taxon>
        <taxon>Bacillati</taxon>
        <taxon>Bacillota</taxon>
        <taxon>Bacilli</taxon>
        <taxon>Lactobacillales</taxon>
        <taxon>Enterococcaceae</taxon>
        <taxon>Enterococcus</taxon>
    </lineage>
</organism>
<sequence>MLVINPDANQSLVTKRILVVSDLGIQHSRYVESYVSDVLAVHRVRSITDAITDEQLKSFDLTNYDLVVSNQPITNTQVPSLLIDDSISFSDEDDLINLFGL</sequence>